<sequence length="100" mass="11493">MLLTIENKMNKQVLLKQPGGNVEENLSVQAVLRRHWNQYKIQFEHSFSHSDAMRTASYTVSSISDVQGYSYNHDCTSEHLNGKGYHDMESVVLKTEKLYG</sequence>
<keyword evidence="1" id="KW-0297">G-protein coupled receptor</keyword>
<keyword evidence="1" id="KW-1015">Disulfide bond</keyword>
<evidence type="ECO:0000313" key="3">
    <source>
        <dbReference type="Proteomes" id="UP000233556"/>
    </source>
</evidence>
<reference evidence="3" key="1">
    <citation type="submission" date="2017-11" db="EMBL/GenBank/DDBJ databases">
        <authorList>
            <person name="Lima N.C."/>
            <person name="Parody-Merino A.M."/>
            <person name="Battley P.F."/>
            <person name="Fidler A.E."/>
            <person name="Prosdocimi F."/>
        </authorList>
    </citation>
    <scope>NUCLEOTIDE SEQUENCE [LARGE SCALE GENOMIC DNA]</scope>
</reference>
<dbReference type="EMBL" id="KZ519524">
    <property type="protein sequence ID" value="PKU28702.1"/>
    <property type="molecule type" value="Genomic_DNA"/>
</dbReference>
<keyword evidence="1 2" id="KW-0675">Receptor</keyword>
<comment type="subcellular location">
    <subcellularLocation>
        <location evidence="1">Cell membrane</location>
        <topology evidence="1">Multi-pass membrane protein</topology>
    </subcellularLocation>
</comment>
<comment type="function">
    <text evidence="1">Functions as G protein-coupled receptor for calcitonin-gene-related peptides and adrenomedulli. Specificity is modulated by accessory proteins. Activates cAMP-dependent pathway.</text>
</comment>
<evidence type="ECO:0000256" key="1">
    <source>
        <dbReference type="RuleBase" id="RU368099"/>
    </source>
</evidence>
<keyword evidence="1" id="KW-0472">Membrane</keyword>
<gene>
    <name evidence="2" type="ORF">llap_20994</name>
</gene>
<organism evidence="2 3">
    <name type="scientific">Limosa lapponica baueri</name>
    <dbReference type="NCBI Taxonomy" id="1758121"/>
    <lineage>
        <taxon>Eukaryota</taxon>
        <taxon>Metazoa</taxon>
        <taxon>Chordata</taxon>
        <taxon>Craniata</taxon>
        <taxon>Vertebrata</taxon>
        <taxon>Euteleostomi</taxon>
        <taxon>Archelosauria</taxon>
        <taxon>Archosauria</taxon>
        <taxon>Dinosauria</taxon>
        <taxon>Saurischia</taxon>
        <taxon>Theropoda</taxon>
        <taxon>Coelurosauria</taxon>
        <taxon>Aves</taxon>
        <taxon>Neognathae</taxon>
        <taxon>Neoaves</taxon>
        <taxon>Charadriiformes</taxon>
        <taxon>Scolopacidae</taxon>
        <taxon>Limosa</taxon>
    </lineage>
</organism>
<reference evidence="3" key="2">
    <citation type="submission" date="2017-12" db="EMBL/GenBank/DDBJ databases">
        <title>Genome sequence of the Bar-tailed Godwit (Limosa lapponica baueri).</title>
        <authorList>
            <person name="Lima N.C.B."/>
            <person name="Parody-Merino A.M."/>
            <person name="Battley P.F."/>
            <person name="Fidler A.E."/>
            <person name="Prosdocimi F."/>
        </authorList>
    </citation>
    <scope>NUCLEOTIDE SEQUENCE [LARGE SCALE GENOMIC DNA]</scope>
</reference>
<keyword evidence="3" id="KW-1185">Reference proteome</keyword>
<keyword evidence="1" id="KW-1003">Cell membrane</keyword>
<protein>
    <recommendedName>
        <fullName evidence="1">Calcitonin gene-related peptide type 1 receptor</fullName>
        <shortName evidence="1">CGRP type 1 receptor</shortName>
    </recommendedName>
    <alternativeName>
        <fullName evidence="1">Calcitonin receptor-like receptor</fullName>
    </alternativeName>
</protein>
<accession>A0A2I0T4I2</accession>
<dbReference type="GO" id="GO:0005886">
    <property type="term" value="C:plasma membrane"/>
    <property type="evidence" value="ECO:0007669"/>
    <property type="project" value="UniProtKB-SubCell"/>
</dbReference>
<proteinExistence type="inferred from homology"/>
<evidence type="ECO:0000313" key="2">
    <source>
        <dbReference type="EMBL" id="PKU28702.1"/>
    </source>
</evidence>
<comment type="similarity">
    <text evidence="1">Belongs to the G-protein coupled receptor 2 family.</text>
</comment>
<dbReference type="GO" id="GO:0004948">
    <property type="term" value="F:calcitonin receptor activity"/>
    <property type="evidence" value="ECO:0007669"/>
    <property type="project" value="UniProtKB-UniRule"/>
</dbReference>
<keyword evidence="1" id="KW-0732">Signal</keyword>
<keyword evidence="1" id="KW-0325">Glycoprotein</keyword>
<dbReference type="GO" id="GO:0007166">
    <property type="term" value="P:cell surface receptor signaling pathway"/>
    <property type="evidence" value="ECO:0007669"/>
    <property type="project" value="UniProtKB-UniRule"/>
</dbReference>
<keyword evidence="1" id="KW-0807">Transducer</keyword>
<dbReference type="PRINTS" id="PR01351">
    <property type="entry name" value="CGRPRECEPTOR"/>
</dbReference>
<dbReference type="AlphaFoldDB" id="A0A2I0T4I2"/>
<name>A0A2I0T4I2_LIMLA</name>
<dbReference type="OrthoDB" id="16753at2759"/>
<dbReference type="InterPro" id="IPR003289">
    <property type="entry name" value="GPCR_2_CGRP1_rcpt"/>
</dbReference>
<dbReference type="Proteomes" id="UP000233556">
    <property type="component" value="Unassembled WGS sequence"/>
</dbReference>